<dbReference type="RefSeq" id="XP_067759904.1">
    <property type="nucleotide sequence ID" value="XM_067903704.1"/>
</dbReference>
<comment type="caution">
    <text evidence="2">The sequence shown here is derived from an EMBL/GenBank/DDBJ whole genome shotgun (WGS) entry which is preliminary data.</text>
</comment>
<feature type="compositionally biased region" description="Low complexity" evidence="1">
    <location>
        <begin position="268"/>
        <end position="284"/>
    </location>
</feature>
<gene>
    <name evidence="2" type="ORF">JKF63_07773</name>
</gene>
<evidence type="ECO:0000313" key="2">
    <source>
        <dbReference type="EMBL" id="KAG5511948.1"/>
    </source>
</evidence>
<organism evidence="2 3">
    <name type="scientific">Porcisia hertigi</name>
    <dbReference type="NCBI Taxonomy" id="2761500"/>
    <lineage>
        <taxon>Eukaryota</taxon>
        <taxon>Discoba</taxon>
        <taxon>Euglenozoa</taxon>
        <taxon>Kinetoplastea</taxon>
        <taxon>Metakinetoplastina</taxon>
        <taxon>Trypanosomatida</taxon>
        <taxon>Trypanosomatidae</taxon>
        <taxon>Leishmaniinae</taxon>
        <taxon>Porcisia</taxon>
    </lineage>
</organism>
<feature type="compositionally biased region" description="Low complexity" evidence="1">
    <location>
        <begin position="880"/>
        <end position="898"/>
    </location>
</feature>
<feature type="region of interest" description="Disordered" evidence="1">
    <location>
        <begin position="265"/>
        <end position="284"/>
    </location>
</feature>
<sequence length="1440" mass="154185">MSVLARLQLVVTKGSDAAVNNAEISEMQLLWSAIESSTSVATAGAASSQAPTSPATVADASSDGLHARFIAETTGLLWGGDYPPWMVQQWVRLSDDEEEGDGDEAVVVAESGCDGATGISNAEAADKRAFVGEEARGAHAEGRADSPPCGHGTSPLDPWTSPCSAPTKSGEAAGALVSDSDTPVQAPSLSWTRMMQQALESLQLHLPLHQGSHTPQPPLASSAEVPVTTLAKHLVQDAPLLWLRYLLVPMYRQWSQQRTIASPAAGRTAATTTSMPPSSSSPSIAAALERDGSATMHKLLGALGMASMGEALQNEQSWSDDLVELVAAGVATPPSAAAETLKALHSRQAALEDQQRRHMGDILYFTGTLAKAAQSFMVLGQGGYTIIAALIVRLLGRAKAAWTEWASRLTEADVQRVAGVLHSNGVQSVEEPPAEKRVRVELPRRCGASPSGTAHTEVLGSFAALRAAVSAVARRQAYLVWRCWYTLYAYYGTDLYTNEVLARALEEEDLEKAGVRRMTAAQQAHWRRLRLAADVKQHALSETHWLWCSTLLASIETTLVAALREKSASRQAQVETCANRSTMATAEASSTWATELLYLRLLEGTLQVFIAELRNALRVYGEAALALRSGGLPSSTLTMPSVLQSVAHNTMALQDAFAQCLVESLRQTPATAMSSLQLVPWAALRTQAGAYLWHLYTTLLRVQVPEEASWMSTVGAEQAGDAVGVSDVTEVATGLFAEQFQRYCRRRGRLLSAAFSDCAHCMEQTLAHRRCCAASSSPLPPTSDVAPLTAAASASNCSGCSVGARDDIVGGGESEEGNTMAGFLSDIVHSPANGAAALCDVTTNFYAMYDQSCFFVLRPERQRLFTHSVQRLYRLLMSPSDGHPDGSSSARSAAGSAATMTTPPGRNPLVCVVRRDTRLWMLLAHGVLLQLERRGRMAREDEALLTSYLLPLMVLLGSRQNDGEVRRCSTDQPLPCTVPEASPAWTDLATAKDVLLLLASGLVSLPWGLEELYTTVQRHTALCLRHWTRRDERLSDDDTAAAVTEMAAWFGATELAHPSTALSSPTTAVASPWDLSGAAEAGSPQARRDGGAAALSRERARIDMQYRQDDPLFQCGGDEATPASAEARLTAALARHSRLASASLASAPCGLLMVVGAYRSCGRALHSLRAALEEQRRVAGEVDGTEFVGRTITFCTSADISTFRGLVTTVHSCVFGCACQTRGLLQLWMGYLQHLFECVVPRSVSQSSGDATGNGSEDTLVLMPSSWQQRKKVTTLFGARVYQTGWRALQHDGEPASQTRLREVLGECLANLMLLPYSYSHDGTNGSTLPAMGTEDNEEIAATRSILQRTLPHMVLEILCELLGIPIEGDQGGITTKGGDATAMGTPDKSINESFLGLAGLLAFLRQLELLVVPGSLQDCRLVYVLRRVYEAADAAALGI</sequence>
<dbReference type="EMBL" id="JAFJZO010000003">
    <property type="protein sequence ID" value="KAG5511948.1"/>
    <property type="molecule type" value="Genomic_DNA"/>
</dbReference>
<dbReference type="Proteomes" id="UP000674318">
    <property type="component" value="Chromosome 3"/>
</dbReference>
<dbReference type="GeneID" id="94293781"/>
<reference evidence="2 3" key="1">
    <citation type="submission" date="2021-02" db="EMBL/GenBank/DDBJ databases">
        <title>Porcisia hertigi Genome sequencing and assembly.</title>
        <authorList>
            <person name="Almutairi H."/>
            <person name="Gatherer D."/>
        </authorList>
    </citation>
    <scope>NUCLEOTIDE SEQUENCE [LARGE SCALE GENOMIC DNA]</scope>
    <source>
        <strain evidence="2 3">C119</strain>
    </source>
</reference>
<name>A0A836LLV2_9TRYP</name>
<evidence type="ECO:0000313" key="3">
    <source>
        <dbReference type="Proteomes" id="UP000674318"/>
    </source>
</evidence>
<feature type="region of interest" description="Disordered" evidence="1">
    <location>
        <begin position="880"/>
        <end position="901"/>
    </location>
</feature>
<dbReference type="KEGG" id="phet:94293781"/>
<feature type="compositionally biased region" description="Basic and acidic residues" evidence="1">
    <location>
        <begin position="134"/>
        <end position="144"/>
    </location>
</feature>
<evidence type="ECO:0000256" key="1">
    <source>
        <dbReference type="SAM" id="MobiDB-lite"/>
    </source>
</evidence>
<protein>
    <submittedName>
        <fullName evidence="2">Uncharacterized protein</fullName>
    </submittedName>
</protein>
<keyword evidence="3" id="KW-1185">Reference proteome</keyword>
<feature type="region of interest" description="Disordered" evidence="1">
    <location>
        <begin position="134"/>
        <end position="183"/>
    </location>
</feature>
<dbReference type="OrthoDB" id="246708at2759"/>
<proteinExistence type="predicted"/>
<accession>A0A836LLV2</accession>